<dbReference type="PANTHER" id="PTHR22699">
    <property type="entry name" value="THIOREDOXIN DOMAIN-CONTAINING PROTEIN 16"/>
    <property type="match status" value="1"/>
</dbReference>
<evidence type="ECO:0000313" key="3">
    <source>
        <dbReference type="EMBL" id="CAJ0567222.1"/>
    </source>
</evidence>
<gene>
    <name evidence="3" type="ORF">MSPICULIGERA_LOCUS5782</name>
</gene>
<dbReference type="Gene3D" id="3.40.30.10">
    <property type="entry name" value="Glutaredoxin"/>
    <property type="match status" value="1"/>
</dbReference>
<evidence type="ECO:0000256" key="2">
    <source>
        <dbReference type="SAM" id="SignalP"/>
    </source>
</evidence>
<dbReference type="Pfam" id="PF13848">
    <property type="entry name" value="Thioredoxin_6"/>
    <property type="match status" value="1"/>
</dbReference>
<feature type="chain" id="PRO_5041296259" evidence="2">
    <location>
        <begin position="21"/>
        <end position="693"/>
    </location>
</feature>
<dbReference type="CDD" id="cd02981">
    <property type="entry name" value="PDI_b_family"/>
    <property type="match status" value="1"/>
</dbReference>
<feature type="non-terminal residue" evidence="3">
    <location>
        <position position="1"/>
    </location>
</feature>
<evidence type="ECO:0000313" key="4">
    <source>
        <dbReference type="Proteomes" id="UP001177023"/>
    </source>
</evidence>
<name>A0AA36CEB5_9BILA</name>
<keyword evidence="4" id="KW-1185">Reference proteome</keyword>
<sequence>MMFTFRGFIRLLILFPAIYAYRQHLELTIKGSEEIIEQAVESLQKSLDKDLLSLDITKERKEGHFVELQVHGKTWTKGIDNQMMMPAQKEHIGGVIVETIRGAGIDHARAFQDPALHAQKWRELAHELVQHRLENPGVLKKFVAGDEHRFALFYNDEGGMANHHAAVIVSLARREMEGAEVIIIDCTHDVFKCGEYVDVAHFPTLRYYRDKKLQKAWTTELDMMTVEDISDLVIRSIDDTVHRVNEDLVPYWREGMLEGYGHPLDTVHLFFGHDENEEAYRRYQETAEALKGHYTFGALIDEKVSQWATHPAIITMKPQDTETKAVAHHKEWTVEALTRYIRFSSRPLLHDLSKPREAVEAIDSDCVLLFLFDPKMAVAARPLYELAQDIEYRETVPLVVGTVNGTSPFGLAFSTWAGLKQFDRAQWVLVNHNEEIDVAYVLPVDPEKPLDLKKFVKKPEEMAKARGGWRRENGTNQARCHDHHYTTRHTMNFNKSFISQGPRGIVGSPGSAGAPGRPGRDALYCPCPPKQHLSSSYIPRDIQPQQPQYPTPPPPLPPQYQNNYPQGIQFDASTPVNEGFVGDTEASYTGQPDDDDVASTVSASYYIEPRFTPGPQPPAAPPQEIVDYLNRNFAEVKRADPTPRKRGGKRLVDWPRLFEKAGNHMIHTGTTPNRPNPLVGRRLPHNHRFVNAQ</sequence>
<protein>
    <submittedName>
        <fullName evidence="3">Uncharacterized protein</fullName>
    </submittedName>
</protein>
<dbReference type="Proteomes" id="UP001177023">
    <property type="component" value="Unassembled WGS sequence"/>
</dbReference>
<dbReference type="EMBL" id="CATQJA010001429">
    <property type="protein sequence ID" value="CAJ0567222.1"/>
    <property type="molecule type" value="Genomic_DNA"/>
</dbReference>
<feature type="signal peptide" evidence="2">
    <location>
        <begin position="1"/>
        <end position="20"/>
    </location>
</feature>
<dbReference type="PANTHER" id="PTHR22699:SF3">
    <property type="entry name" value="DUF4105 DOMAIN-CONTAINING PROTEIN"/>
    <property type="match status" value="1"/>
</dbReference>
<dbReference type="InterPro" id="IPR036249">
    <property type="entry name" value="Thioredoxin-like_sf"/>
</dbReference>
<feature type="compositionally biased region" description="Pro residues" evidence="1">
    <location>
        <begin position="547"/>
        <end position="556"/>
    </location>
</feature>
<evidence type="ECO:0000256" key="1">
    <source>
        <dbReference type="SAM" id="MobiDB-lite"/>
    </source>
</evidence>
<proteinExistence type="predicted"/>
<comment type="caution">
    <text evidence="3">The sequence shown here is derived from an EMBL/GenBank/DDBJ whole genome shotgun (WGS) entry which is preliminary data.</text>
</comment>
<dbReference type="InterPro" id="IPR040090">
    <property type="entry name" value="TXNDC16"/>
</dbReference>
<organism evidence="3 4">
    <name type="scientific">Mesorhabditis spiculigera</name>
    <dbReference type="NCBI Taxonomy" id="96644"/>
    <lineage>
        <taxon>Eukaryota</taxon>
        <taxon>Metazoa</taxon>
        <taxon>Ecdysozoa</taxon>
        <taxon>Nematoda</taxon>
        <taxon>Chromadorea</taxon>
        <taxon>Rhabditida</taxon>
        <taxon>Rhabditina</taxon>
        <taxon>Rhabditomorpha</taxon>
        <taxon>Rhabditoidea</taxon>
        <taxon>Rhabditidae</taxon>
        <taxon>Mesorhabditinae</taxon>
        <taxon>Mesorhabditis</taxon>
    </lineage>
</organism>
<feature type="region of interest" description="Disordered" evidence="1">
    <location>
        <begin position="534"/>
        <end position="556"/>
    </location>
</feature>
<dbReference type="SUPFAM" id="SSF52833">
    <property type="entry name" value="Thioredoxin-like"/>
    <property type="match status" value="1"/>
</dbReference>
<dbReference type="AlphaFoldDB" id="A0AA36CEB5"/>
<reference evidence="3" key="1">
    <citation type="submission" date="2023-06" db="EMBL/GenBank/DDBJ databases">
        <authorList>
            <person name="Delattre M."/>
        </authorList>
    </citation>
    <scope>NUCLEOTIDE SEQUENCE</scope>
    <source>
        <strain evidence="3">AF72</strain>
    </source>
</reference>
<accession>A0AA36CEB5</accession>
<keyword evidence="2" id="KW-0732">Signal</keyword>